<proteinExistence type="predicted"/>
<name>A0A914AR66_PATMI</name>
<dbReference type="SUPFAM" id="SSF81901">
    <property type="entry name" value="HCP-like"/>
    <property type="match status" value="1"/>
</dbReference>
<keyword evidence="3" id="KW-1185">Reference proteome</keyword>
<organism evidence="2 3">
    <name type="scientific">Patiria miniata</name>
    <name type="common">Bat star</name>
    <name type="synonym">Asterina miniata</name>
    <dbReference type="NCBI Taxonomy" id="46514"/>
    <lineage>
        <taxon>Eukaryota</taxon>
        <taxon>Metazoa</taxon>
        <taxon>Echinodermata</taxon>
        <taxon>Eleutherozoa</taxon>
        <taxon>Asterozoa</taxon>
        <taxon>Asteroidea</taxon>
        <taxon>Valvatacea</taxon>
        <taxon>Valvatida</taxon>
        <taxon>Asterinidae</taxon>
        <taxon>Patiria</taxon>
    </lineage>
</organism>
<feature type="chain" id="PRO_5036862402" evidence="1">
    <location>
        <begin position="22"/>
        <end position="326"/>
    </location>
</feature>
<accession>A0A914AR66</accession>
<dbReference type="EnsemblMetazoa" id="XM_038210334.1">
    <property type="protein sequence ID" value="XP_038066262.1"/>
    <property type="gene ID" value="LOC119736285"/>
</dbReference>
<feature type="signal peptide" evidence="1">
    <location>
        <begin position="1"/>
        <end position="21"/>
    </location>
</feature>
<dbReference type="OMA" id="LENGWAW"/>
<protein>
    <submittedName>
        <fullName evidence="2">Uncharacterized protein</fullName>
    </submittedName>
</protein>
<dbReference type="GeneID" id="119736285"/>
<dbReference type="AlphaFoldDB" id="A0A914AR66"/>
<dbReference type="Proteomes" id="UP000887568">
    <property type="component" value="Unplaced"/>
</dbReference>
<reference evidence="2" key="1">
    <citation type="submission" date="2022-11" db="UniProtKB">
        <authorList>
            <consortium name="EnsemblMetazoa"/>
        </authorList>
    </citation>
    <scope>IDENTIFICATION</scope>
</reference>
<keyword evidence="1" id="KW-0732">Signal</keyword>
<sequence>MIISRLFISLLLANIQLTVYCKKKDLVQKSAVQLIEKETKHVDLDSCKSSQQLIISKLRLHGKVDKLKVCLLKSLSANLENGWAWSELGSLFAAQQDKSKASTCFKQAAKLSGKVTSFIGTWHFIGPFVIGKNEVDADPLESWGGIVTAASQRYNKKASFYSELVPGGEVQWKTYQQTNGHQPLQITPDINFSELVTSLGSLAITEWQGWLVGEFAVNGKDENVIVQCLGVHTIFVADMFIAADVYRREQYWFSVSLSAGIHTVYIRLRAKQTQVVKCSFKSAGSDSFEVHQPTMLPDLVEGHIFGNILAIPVTNLQSDKWIKNVR</sequence>
<evidence type="ECO:0000313" key="2">
    <source>
        <dbReference type="EnsemblMetazoa" id="XP_038066262.1"/>
    </source>
</evidence>
<dbReference type="OrthoDB" id="449091at2759"/>
<dbReference type="RefSeq" id="XP_038066262.1">
    <property type="nucleotide sequence ID" value="XM_038210334.1"/>
</dbReference>
<evidence type="ECO:0000313" key="3">
    <source>
        <dbReference type="Proteomes" id="UP000887568"/>
    </source>
</evidence>
<evidence type="ECO:0000256" key="1">
    <source>
        <dbReference type="SAM" id="SignalP"/>
    </source>
</evidence>